<dbReference type="Proteomes" id="UP000041625">
    <property type="component" value="Unassembled WGS sequence"/>
</dbReference>
<comment type="caution">
    <text evidence="2">The sequence shown here is derived from an EMBL/GenBank/DDBJ whole genome shotgun (WGS) entry which is preliminary data.</text>
</comment>
<dbReference type="Pfam" id="PF13521">
    <property type="entry name" value="AAA_28"/>
    <property type="match status" value="1"/>
</dbReference>
<keyword evidence="3" id="KW-1185">Reference proteome</keyword>
<dbReference type="Gene3D" id="3.40.50.300">
    <property type="entry name" value="P-loop containing nucleotide triphosphate hydrolases"/>
    <property type="match status" value="1"/>
</dbReference>
<proteinExistence type="predicted"/>
<dbReference type="InterPro" id="IPR027417">
    <property type="entry name" value="P-loop_NTPase"/>
</dbReference>
<sequence>MGFVKARFVIFPFEEVCLNNLIVFTGGPGSGKTSVIDALKSRGYRCAPEVGRKVIQYQVARQGSALPWLDKVAFRDEMVREELVNYQVFEASEQPVFFDRSIVDSYGYSLLEALPISESLLNQCNELEYNNKVFIFPPWDSIFINDEERKQDFDEAIATYEKMVTAYNQFGYQLVEVPKSSVEERVEFILTSIDSGE</sequence>
<evidence type="ECO:0000313" key="3">
    <source>
        <dbReference type="Proteomes" id="UP000041625"/>
    </source>
</evidence>
<dbReference type="EMBL" id="CCKJ01000037">
    <property type="protein sequence ID" value="CDT78352.1"/>
    <property type="molecule type" value="Genomic_DNA"/>
</dbReference>
<evidence type="ECO:0000259" key="1">
    <source>
        <dbReference type="Pfam" id="PF13521"/>
    </source>
</evidence>
<evidence type="ECO:0000313" key="2">
    <source>
        <dbReference type="EMBL" id="CDT78352.1"/>
    </source>
</evidence>
<dbReference type="SUPFAM" id="SSF52540">
    <property type="entry name" value="P-loop containing nucleoside triphosphate hydrolases"/>
    <property type="match status" value="1"/>
</dbReference>
<accession>A0AA86XD47</accession>
<dbReference type="InterPro" id="IPR038727">
    <property type="entry name" value="NadR/Ttd14_AAA_dom"/>
</dbReference>
<protein>
    <recommendedName>
        <fullName evidence="1">NadR/Ttd14 AAA domain-containing protein</fullName>
    </recommendedName>
</protein>
<reference evidence="2 3" key="1">
    <citation type="submission" date="2014-06" db="EMBL/GenBank/DDBJ databases">
        <authorList>
            <person name="Le Roux F."/>
        </authorList>
    </citation>
    <scope>NUCLEOTIDE SEQUENCE [LARGE SCALE GENOMIC DNA]</scope>
    <source>
        <strain evidence="2 3">J2-31</strain>
    </source>
</reference>
<name>A0AA86XD47_9VIBR</name>
<gene>
    <name evidence="2" type="ORF">VCR31J2_1310579</name>
</gene>
<feature type="domain" description="NadR/Ttd14 AAA" evidence="1">
    <location>
        <begin position="22"/>
        <end position="185"/>
    </location>
</feature>
<organism evidence="2 3">
    <name type="scientific">Vibrio coralliirubri</name>
    <dbReference type="NCBI Taxonomy" id="1516159"/>
    <lineage>
        <taxon>Bacteria</taxon>
        <taxon>Pseudomonadati</taxon>
        <taxon>Pseudomonadota</taxon>
        <taxon>Gammaproteobacteria</taxon>
        <taxon>Vibrionales</taxon>
        <taxon>Vibrionaceae</taxon>
        <taxon>Vibrio</taxon>
    </lineage>
</organism>
<dbReference type="AlphaFoldDB" id="A0AA86XD47"/>